<evidence type="ECO:0000259" key="2">
    <source>
        <dbReference type="Pfam" id="PF23950"/>
    </source>
</evidence>
<reference evidence="3 4" key="1">
    <citation type="submission" date="2024-02" db="EMBL/GenBank/DDBJ databases">
        <title>High-quality chromosome-scale genome assembly of Pensacola bahiagrass (Paspalum notatum Flugge var. saurae).</title>
        <authorList>
            <person name="Vega J.M."/>
            <person name="Podio M."/>
            <person name="Orjuela J."/>
            <person name="Siena L.A."/>
            <person name="Pessino S.C."/>
            <person name="Combes M.C."/>
            <person name="Mariac C."/>
            <person name="Albertini E."/>
            <person name="Pupilli F."/>
            <person name="Ortiz J.P.A."/>
            <person name="Leblanc O."/>
        </authorList>
    </citation>
    <scope>NUCLEOTIDE SEQUENCE [LARGE SCALE GENOMIC DNA]</scope>
    <source>
        <strain evidence="3">R1</strain>
        <tissue evidence="3">Leaf</tissue>
    </source>
</reference>
<dbReference type="EMBL" id="CP144752">
    <property type="protein sequence ID" value="WVZ88725.1"/>
    <property type="molecule type" value="Genomic_DNA"/>
</dbReference>
<sequence>MSQDPFACDEQLMEASLEQLEGEISEPEFITAISTSNEWTGFRNNLAQEMYNRHRASRSNQGSTRGRGKGKRVWTYFEDVELIKALYDLSLDPKWKSEGNFKNGYLSVLESVLAQKLPSSGLTAMPHIESRNHPDAKGLYGIAFPHFDTLAAIYGKDIATGEGAEGLVDAVTNMEKEITLETNDVQEVEVEHDSMSRETPPQWASDRNSVDSTSSSSKRRKRTKWNEVSKSSDPFLDMASDIRGDLKIASASFGKMAEAMERQAKVEEEATHEDPMQALQKKSIDELTRLGFSGSELLKAAAVFVKVPNQMTMLFALPESLRREFILQMIK</sequence>
<dbReference type="PANTHER" id="PTHR46250">
    <property type="entry name" value="MYB/SANT-LIKE DNA-BINDING DOMAIN PROTEIN-RELATED"/>
    <property type="match status" value="1"/>
</dbReference>
<dbReference type="Pfam" id="PF23950">
    <property type="entry name" value="MLLE_2"/>
    <property type="match status" value="1"/>
</dbReference>
<dbReference type="Proteomes" id="UP001341281">
    <property type="component" value="Chromosome 08"/>
</dbReference>
<evidence type="ECO:0000313" key="3">
    <source>
        <dbReference type="EMBL" id="WVZ88725.1"/>
    </source>
</evidence>
<organism evidence="3 4">
    <name type="scientific">Paspalum notatum var. saurae</name>
    <dbReference type="NCBI Taxonomy" id="547442"/>
    <lineage>
        <taxon>Eukaryota</taxon>
        <taxon>Viridiplantae</taxon>
        <taxon>Streptophyta</taxon>
        <taxon>Embryophyta</taxon>
        <taxon>Tracheophyta</taxon>
        <taxon>Spermatophyta</taxon>
        <taxon>Magnoliopsida</taxon>
        <taxon>Liliopsida</taxon>
        <taxon>Poales</taxon>
        <taxon>Poaceae</taxon>
        <taxon>PACMAD clade</taxon>
        <taxon>Panicoideae</taxon>
        <taxon>Andropogonodae</taxon>
        <taxon>Paspaleae</taxon>
        <taxon>Paspalinae</taxon>
        <taxon>Paspalum</taxon>
    </lineage>
</organism>
<evidence type="ECO:0000313" key="4">
    <source>
        <dbReference type="Proteomes" id="UP001341281"/>
    </source>
</evidence>
<evidence type="ECO:0000256" key="1">
    <source>
        <dbReference type="SAM" id="MobiDB-lite"/>
    </source>
</evidence>
<feature type="region of interest" description="Disordered" evidence="1">
    <location>
        <begin position="181"/>
        <end position="227"/>
    </location>
</feature>
<accession>A0AAQ3UB97</accession>
<gene>
    <name evidence="3" type="ORF">U9M48_035210</name>
</gene>
<proteinExistence type="predicted"/>
<dbReference type="PANTHER" id="PTHR46250:SF15">
    <property type="entry name" value="OS01G0523800 PROTEIN"/>
    <property type="match status" value="1"/>
</dbReference>
<dbReference type="AlphaFoldDB" id="A0AAQ3UB97"/>
<feature type="domain" description="MLLE-like" evidence="2">
    <location>
        <begin position="275"/>
        <end position="330"/>
    </location>
</feature>
<keyword evidence="4" id="KW-1185">Reference proteome</keyword>
<protein>
    <recommendedName>
        <fullName evidence="2">MLLE-like domain-containing protein</fullName>
    </recommendedName>
</protein>
<name>A0AAQ3UB97_PASNO</name>
<dbReference type="InterPro" id="IPR056623">
    <property type="entry name" value="MLLE_2"/>
</dbReference>